<protein>
    <submittedName>
        <fullName evidence="3">Uncharacterized protein</fullName>
    </submittedName>
</protein>
<feature type="non-terminal residue" evidence="3">
    <location>
        <position position="166"/>
    </location>
</feature>
<evidence type="ECO:0000313" key="3">
    <source>
        <dbReference type="EMBL" id="CEP15480.1"/>
    </source>
</evidence>
<feature type="non-terminal residue" evidence="3">
    <location>
        <position position="1"/>
    </location>
</feature>
<evidence type="ECO:0000313" key="4">
    <source>
        <dbReference type="Proteomes" id="UP000054107"/>
    </source>
</evidence>
<feature type="compositionally biased region" description="Basic residues" evidence="2">
    <location>
        <begin position="100"/>
        <end position="109"/>
    </location>
</feature>
<evidence type="ECO:0000256" key="2">
    <source>
        <dbReference type="SAM" id="MobiDB-lite"/>
    </source>
</evidence>
<keyword evidence="4" id="KW-1185">Reference proteome</keyword>
<reference evidence="3 4" key="1">
    <citation type="submission" date="2014-09" db="EMBL/GenBank/DDBJ databases">
        <authorList>
            <person name="Ellenberger Sabrina"/>
        </authorList>
    </citation>
    <scope>NUCLEOTIDE SEQUENCE [LARGE SCALE GENOMIC DNA]</scope>
    <source>
        <strain evidence="3 4">CBS 412.66</strain>
    </source>
</reference>
<accession>A0A0B7NAG8</accession>
<feature type="compositionally biased region" description="Low complexity" evidence="2">
    <location>
        <begin position="90"/>
        <end position="99"/>
    </location>
</feature>
<evidence type="ECO:0000256" key="1">
    <source>
        <dbReference type="SAM" id="Coils"/>
    </source>
</evidence>
<dbReference type="STRING" id="35722.A0A0B7NAG8"/>
<feature type="region of interest" description="Disordered" evidence="2">
    <location>
        <begin position="84"/>
        <end position="113"/>
    </location>
</feature>
<feature type="coiled-coil region" evidence="1">
    <location>
        <begin position="16"/>
        <end position="43"/>
    </location>
</feature>
<gene>
    <name evidence="3" type="primary">PARPA_09710.1 scaffold 38605</name>
</gene>
<dbReference type="Proteomes" id="UP000054107">
    <property type="component" value="Unassembled WGS sequence"/>
</dbReference>
<dbReference type="AlphaFoldDB" id="A0A0B7NAG8"/>
<sequence length="166" mass="17756">NLTQKLASQEIRLASVENLVIENAKLRAELSAVKAALTEAQTLLKTHVSLPASTTTATATAVVAQKTTPPPSAARPTFASVAALPAPVSNNTNNAATTNRVKRKRKSKKPVPATPATLAAFSRKFSAKSDASSNVGYRFIYYKASKHPLSWYREKILPLIGVSNSR</sequence>
<organism evidence="3 4">
    <name type="scientific">Parasitella parasitica</name>
    <dbReference type="NCBI Taxonomy" id="35722"/>
    <lineage>
        <taxon>Eukaryota</taxon>
        <taxon>Fungi</taxon>
        <taxon>Fungi incertae sedis</taxon>
        <taxon>Mucoromycota</taxon>
        <taxon>Mucoromycotina</taxon>
        <taxon>Mucoromycetes</taxon>
        <taxon>Mucorales</taxon>
        <taxon>Mucorineae</taxon>
        <taxon>Mucoraceae</taxon>
        <taxon>Parasitella</taxon>
    </lineage>
</organism>
<name>A0A0B7NAG8_9FUNG</name>
<proteinExistence type="predicted"/>
<dbReference type="OrthoDB" id="10643637at2759"/>
<dbReference type="EMBL" id="LN732477">
    <property type="protein sequence ID" value="CEP15480.1"/>
    <property type="molecule type" value="Genomic_DNA"/>
</dbReference>
<keyword evidence="1" id="KW-0175">Coiled coil</keyword>